<dbReference type="Proteomes" id="UP000186955">
    <property type="component" value="Unassembled WGS sequence"/>
</dbReference>
<gene>
    <name evidence="1" type="ORF">PENSUB_4347</name>
</gene>
<reference evidence="1 2" key="1">
    <citation type="submission" date="2016-10" db="EMBL/GenBank/DDBJ databases">
        <title>Genome sequence of the ascomycete fungus Penicillium subrubescens.</title>
        <authorList>
            <person name="De Vries R.P."/>
            <person name="Peng M."/>
            <person name="Dilokpimol A."/>
            <person name="Hilden K."/>
            <person name="Makela M.R."/>
            <person name="Grigoriev I."/>
            <person name="Riley R."/>
            <person name="Granchi Z."/>
        </authorList>
    </citation>
    <scope>NUCLEOTIDE SEQUENCE [LARGE SCALE GENOMIC DNA]</scope>
    <source>
        <strain evidence="1 2">CBS 132785</strain>
    </source>
</reference>
<proteinExistence type="predicted"/>
<evidence type="ECO:0000313" key="2">
    <source>
        <dbReference type="Proteomes" id="UP000186955"/>
    </source>
</evidence>
<dbReference type="AlphaFoldDB" id="A0A1Q5UCI2"/>
<organism evidence="1 2">
    <name type="scientific">Penicillium subrubescens</name>
    <dbReference type="NCBI Taxonomy" id="1316194"/>
    <lineage>
        <taxon>Eukaryota</taxon>
        <taxon>Fungi</taxon>
        <taxon>Dikarya</taxon>
        <taxon>Ascomycota</taxon>
        <taxon>Pezizomycotina</taxon>
        <taxon>Eurotiomycetes</taxon>
        <taxon>Eurotiomycetidae</taxon>
        <taxon>Eurotiales</taxon>
        <taxon>Aspergillaceae</taxon>
        <taxon>Penicillium</taxon>
    </lineage>
</organism>
<comment type="caution">
    <text evidence="1">The sequence shown here is derived from an EMBL/GenBank/DDBJ whole genome shotgun (WGS) entry which is preliminary data.</text>
</comment>
<evidence type="ECO:0000313" key="1">
    <source>
        <dbReference type="EMBL" id="OKP10173.1"/>
    </source>
</evidence>
<dbReference type="EMBL" id="MNBE01000379">
    <property type="protein sequence ID" value="OKP10173.1"/>
    <property type="molecule type" value="Genomic_DNA"/>
</dbReference>
<dbReference type="OrthoDB" id="4526503at2759"/>
<sequence length="131" mass="15291">MLESMIRAKTLIQDGEQRDYIPLFQWMKDITLVCDFSGLCRVLTGYYDGKLHLGFTRILDFSEYHLVPPAGIPYLENIDQEKFYRMMNVLLKWAWPIAMITKNENGNIPPVIVHHPEMEETDGGDNDWVKV</sequence>
<keyword evidence="2" id="KW-1185">Reference proteome</keyword>
<name>A0A1Q5UCI2_9EURO</name>
<protein>
    <submittedName>
        <fullName evidence="1">Uncharacterized protein</fullName>
    </submittedName>
</protein>
<accession>A0A1Q5UCI2</accession>